<keyword evidence="3" id="KW-1185">Reference proteome</keyword>
<sequence length="147" mass="16654">MNKLRKFQNIKVTEKNRDQTVPNSENSPSSLRSATPRHQNSTRRTRELDQAPSVQPIGKVANAKDCPNSKGPPHAIKNPIGPHLCQKLQRNLRRQVNLARNHMHGLELRLPAPLNEGWQQLRGDEAVEEIELDARILEDDVDLGVRV</sequence>
<dbReference type="EMBL" id="JANQDX010000012">
    <property type="protein sequence ID" value="KAL0914827.1"/>
    <property type="molecule type" value="Genomic_DNA"/>
</dbReference>
<name>A0ABD0UWS8_DENTH</name>
<dbReference type="AlphaFoldDB" id="A0ABD0UWS8"/>
<reference evidence="2 3" key="1">
    <citation type="journal article" date="2024" name="Plant Biotechnol. J.">
        <title>Dendrobium thyrsiflorum genome and its molecular insights into genes involved in important horticultural traits.</title>
        <authorList>
            <person name="Chen B."/>
            <person name="Wang J.Y."/>
            <person name="Zheng P.J."/>
            <person name="Li K.L."/>
            <person name="Liang Y.M."/>
            <person name="Chen X.F."/>
            <person name="Zhang C."/>
            <person name="Zhao X."/>
            <person name="He X."/>
            <person name="Zhang G.Q."/>
            <person name="Liu Z.J."/>
            <person name="Xu Q."/>
        </authorList>
    </citation>
    <scope>NUCLEOTIDE SEQUENCE [LARGE SCALE GENOMIC DNA]</scope>
    <source>
        <strain evidence="2">GZMU011</strain>
    </source>
</reference>
<evidence type="ECO:0000256" key="1">
    <source>
        <dbReference type="SAM" id="MobiDB-lite"/>
    </source>
</evidence>
<accession>A0ABD0UWS8</accession>
<protein>
    <submittedName>
        <fullName evidence="2">Uncharacterized protein</fullName>
    </submittedName>
</protein>
<organism evidence="2 3">
    <name type="scientific">Dendrobium thyrsiflorum</name>
    <name type="common">Pinecone-like raceme dendrobium</name>
    <name type="synonym">Orchid</name>
    <dbReference type="NCBI Taxonomy" id="117978"/>
    <lineage>
        <taxon>Eukaryota</taxon>
        <taxon>Viridiplantae</taxon>
        <taxon>Streptophyta</taxon>
        <taxon>Embryophyta</taxon>
        <taxon>Tracheophyta</taxon>
        <taxon>Spermatophyta</taxon>
        <taxon>Magnoliopsida</taxon>
        <taxon>Liliopsida</taxon>
        <taxon>Asparagales</taxon>
        <taxon>Orchidaceae</taxon>
        <taxon>Epidendroideae</taxon>
        <taxon>Malaxideae</taxon>
        <taxon>Dendrobiinae</taxon>
        <taxon>Dendrobium</taxon>
    </lineage>
</organism>
<dbReference type="Proteomes" id="UP001552299">
    <property type="component" value="Unassembled WGS sequence"/>
</dbReference>
<comment type="caution">
    <text evidence="2">The sequence shown here is derived from an EMBL/GenBank/DDBJ whole genome shotgun (WGS) entry which is preliminary data.</text>
</comment>
<gene>
    <name evidence="2" type="ORF">M5K25_015211</name>
</gene>
<evidence type="ECO:0000313" key="3">
    <source>
        <dbReference type="Proteomes" id="UP001552299"/>
    </source>
</evidence>
<proteinExistence type="predicted"/>
<feature type="compositionally biased region" description="Polar residues" evidence="1">
    <location>
        <begin position="19"/>
        <end position="39"/>
    </location>
</feature>
<evidence type="ECO:0000313" key="2">
    <source>
        <dbReference type="EMBL" id="KAL0914827.1"/>
    </source>
</evidence>
<feature type="region of interest" description="Disordered" evidence="1">
    <location>
        <begin position="1"/>
        <end position="81"/>
    </location>
</feature>